<organism evidence="3 4">
    <name type="scientific">Rhodoblastus sphagnicola</name>
    <dbReference type="NCBI Taxonomy" id="333368"/>
    <lineage>
        <taxon>Bacteria</taxon>
        <taxon>Pseudomonadati</taxon>
        <taxon>Pseudomonadota</taxon>
        <taxon>Alphaproteobacteria</taxon>
        <taxon>Hyphomicrobiales</taxon>
        <taxon>Rhodoblastaceae</taxon>
        <taxon>Rhodoblastus</taxon>
    </lineage>
</organism>
<reference evidence="3 4" key="1">
    <citation type="journal article" date="2018" name="Arch. Microbiol.">
        <title>New insights into the metabolic potential of the phototrophic purple bacterium Rhodopila globiformis DSM 161(T) from its draft genome sequence and evidence for a vanadium-dependent nitrogenase.</title>
        <authorList>
            <person name="Imhoff J.F."/>
            <person name="Rahn T."/>
            <person name="Kunzel S."/>
            <person name="Neulinger S.C."/>
        </authorList>
    </citation>
    <scope>NUCLEOTIDE SEQUENCE [LARGE SCALE GENOMIC DNA]</scope>
    <source>
        <strain evidence="3 4">DSM 16996</strain>
    </source>
</reference>
<evidence type="ECO:0000256" key="1">
    <source>
        <dbReference type="SAM" id="MobiDB-lite"/>
    </source>
</evidence>
<feature type="region of interest" description="Disordered" evidence="1">
    <location>
        <begin position="51"/>
        <end position="72"/>
    </location>
</feature>
<dbReference type="InterPro" id="IPR021225">
    <property type="entry name" value="Tlde1_dom"/>
</dbReference>
<dbReference type="Pfam" id="PF10908">
    <property type="entry name" value="Tlde1_dom"/>
    <property type="match status" value="1"/>
</dbReference>
<sequence length="325" mass="34760">MAENVLAAPSTSPYGELFDPDFASIGLADAHPAGLDASLFQSDLMYKPVAEETQVAEAEPEPAPAAPLTAPQKSAAELGLRLAEEETVVAPIPPARPANLTRLAKVEDEEEAKPALTPAPISTPAPERAREQPREIAPRVAARRLRAQPQMQMQTQNDPRGFFEKLFSDGDQKGPQLAYATPEGGSSLKLSRGLFASARPGEGVAVYNIAAHTVTLPSGAQLEAHSGLGALFDNPDGVHVRMRGSTPPATYQLTLRESLFHGVQALRLTPLDSSVHGRSGLLAHTFMLGQRGDSNGCVSFRNYRAFLDAYRNGEIRKLKVVRGDG</sequence>
<evidence type="ECO:0000313" key="3">
    <source>
        <dbReference type="EMBL" id="PPQ28640.1"/>
    </source>
</evidence>
<feature type="domain" description="Tlde1" evidence="2">
    <location>
        <begin position="221"/>
        <end position="322"/>
    </location>
</feature>
<dbReference type="AlphaFoldDB" id="A0A2S6N219"/>
<keyword evidence="4" id="KW-1185">Reference proteome</keyword>
<dbReference type="Proteomes" id="UP000239089">
    <property type="component" value="Unassembled WGS sequence"/>
</dbReference>
<feature type="region of interest" description="Disordered" evidence="1">
    <location>
        <begin position="108"/>
        <end position="133"/>
    </location>
</feature>
<dbReference type="EMBL" id="NHSJ01000106">
    <property type="protein sequence ID" value="PPQ28640.1"/>
    <property type="molecule type" value="Genomic_DNA"/>
</dbReference>
<name>A0A2S6N219_9HYPH</name>
<gene>
    <name evidence="3" type="ORF">CCR94_17400</name>
</gene>
<dbReference type="OrthoDB" id="9816088at2"/>
<evidence type="ECO:0000313" key="4">
    <source>
        <dbReference type="Proteomes" id="UP000239089"/>
    </source>
</evidence>
<proteinExistence type="predicted"/>
<comment type="caution">
    <text evidence="3">The sequence shown here is derived from an EMBL/GenBank/DDBJ whole genome shotgun (WGS) entry which is preliminary data.</text>
</comment>
<accession>A0A2S6N219</accession>
<evidence type="ECO:0000259" key="2">
    <source>
        <dbReference type="Pfam" id="PF10908"/>
    </source>
</evidence>
<protein>
    <recommendedName>
        <fullName evidence="2">Tlde1 domain-containing protein</fullName>
    </recommendedName>
</protein>